<dbReference type="EMBL" id="DXFH01000001">
    <property type="protein sequence ID" value="HIX34914.1"/>
    <property type="molecule type" value="Genomic_DNA"/>
</dbReference>
<name>A0A9D1VH66_9LACO</name>
<evidence type="ECO:0000313" key="4">
    <source>
        <dbReference type="Proteomes" id="UP000824231"/>
    </source>
</evidence>
<keyword evidence="1 3" id="KW-0378">Hydrolase</keyword>
<dbReference type="InterPro" id="IPR029058">
    <property type="entry name" value="AB_hydrolase_fold"/>
</dbReference>
<comment type="caution">
    <text evidence="3">The sequence shown here is derived from an EMBL/GenBank/DDBJ whole genome shotgun (WGS) entry which is preliminary data.</text>
</comment>
<reference evidence="3" key="2">
    <citation type="submission" date="2021-04" db="EMBL/GenBank/DDBJ databases">
        <authorList>
            <person name="Gilroy R."/>
        </authorList>
    </citation>
    <scope>NUCLEOTIDE SEQUENCE</scope>
    <source>
        <strain evidence="3">ChiSxjej3B15-572</strain>
    </source>
</reference>
<dbReference type="InterPro" id="IPR013094">
    <property type="entry name" value="AB_hydrolase_3"/>
</dbReference>
<feature type="domain" description="Alpha/beta hydrolase fold-3" evidence="2">
    <location>
        <begin position="74"/>
        <end position="271"/>
    </location>
</feature>
<dbReference type="GO" id="GO:0016787">
    <property type="term" value="F:hydrolase activity"/>
    <property type="evidence" value="ECO:0007669"/>
    <property type="project" value="UniProtKB-KW"/>
</dbReference>
<dbReference type="SUPFAM" id="SSF53474">
    <property type="entry name" value="alpha/beta-Hydrolases"/>
    <property type="match status" value="1"/>
</dbReference>
<dbReference type="PANTHER" id="PTHR48081">
    <property type="entry name" value="AB HYDROLASE SUPERFAMILY PROTEIN C4A8.06C"/>
    <property type="match status" value="1"/>
</dbReference>
<protein>
    <submittedName>
        <fullName evidence="3">Alpha/beta hydrolase</fullName>
    </submittedName>
</protein>
<proteinExistence type="predicted"/>
<gene>
    <name evidence="3" type="ORF">H9856_00630</name>
</gene>
<evidence type="ECO:0000259" key="2">
    <source>
        <dbReference type="Pfam" id="PF07859"/>
    </source>
</evidence>
<dbReference type="Gene3D" id="3.40.50.1820">
    <property type="entry name" value="alpha/beta hydrolase"/>
    <property type="match status" value="1"/>
</dbReference>
<accession>A0A9D1VH66</accession>
<dbReference type="AlphaFoldDB" id="A0A9D1VH66"/>
<evidence type="ECO:0000256" key="1">
    <source>
        <dbReference type="ARBA" id="ARBA00022801"/>
    </source>
</evidence>
<dbReference type="Pfam" id="PF07859">
    <property type="entry name" value="Abhydrolase_3"/>
    <property type="match status" value="1"/>
</dbReference>
<dbReference type="PANTHER" id="PTHR48081:SF8">
    <property type="entry name" value="ALPHA_BETA HYDROLASE FOLD-3 DOMAIN-CONTAINING PROTEIN-RELATED"/>
    <property type="match status" value="1"/>
</dbReference>
<dbReference type="Proteomes" id="UP000824231">
    <property type="component" value="Unassembled WGS sequence"/>
</dbReference>
<reference evidence="3" key="1">
    <citation type="journal article" date="2021" name="PeerJ">
        <title>Extensive microbial diversity within the chicken gut microbiome revealed by metagenomics and culture.</title>
        <authorList>
            <person name="Gilroy R."/>
            <person name="Ravi A."/>
            <person name="Getino M."/>
            <person name="Pursley I."/>
            <person name="Horton D.L."/>
            <person name="Alikhan N.F."/>
            <person name="Baker D."/>
            <person name="Gharbi K."/>
            <person name="Hall N."/>
            <person name="Watson M."/>
            <person name="Adriaenssens E.M."/>
            <person name="Foster-Nyarko E."/>
            <person name="Jarju S."/>
            <person name="Secka A."/>
            <person name="Antonio M."/>
            <person name="Oren A."/>
            <person name="Chaudhuri R.R."/>
            <person name="La Ragione R."/>
            <person name="Hildebrand F."/>
            <person name="Pallen M.J."/>
        </authorList>
    </citation>
    <scope>NUCLEOTIDE SEQUENCE</scope>
    <source>
        <strain evidence="3">ChiSxjej3B15-572</strain>
    </source>
</reference>
<dbReference type="InterPro" id="IPR050300">
    <property type="entry name" value="GDXG_lipolytic_enzyme"/>
</dbReference>
<sequence length="297" mass="32761">MSKEMQVLVKNMKQMTNGMFSQSKIDVQACREFLAHSYANQPKIPNVKVTEDKLNNIPIGICTPKYLAGQDSIYYVHGGGLITGDEKTAVVYAAQLALVSGLRVIAGSYRLAPEHKYPASLDDTVAIYQGIREQYPDYQIAAIGESGGVYLSLALAVYCKMRHLPQSTCLVLNSVVADFYAKLPLPAAPHDYVVSVAGLKSLAKMYAKPEDIDNPLVSLINADYKGLCPMRLTYDVHECLEPDSRFVIKQCIENNVPVESAAYHDFFHAFATAGLGTPESKVELSMSIKFMQEHFAH</sequence>
<organism evidence="3 4">
    <name type="scientific">Candidatus Limosilactobacillus merdigallinarum</name>
    <dbReference type="NCBI Taxonomy" id="2838652"/>
    <lineage>
        <taxon>Bacteria</taxon>
        <taxon>Bacillati</taxon>
        <taxon>Bacillota</taxon>
        <taxon>Bacilli</taxon>
        <taxon>Lactobacillales</taxon>
        <taxon>Lactobacillaceae</taxon>
        <taxon>Limosilactobacillus</taxon>
    </lineage>
</organism>
<evidence type="ECO:0000313" key="3">
    <source>
        <dbReference type="EMBL" id="HIX34914.1"/>
    </source>
</evidence>